<organism evidence="1 2">
    <name type="scientific">Trichococcus shcherbakoviae</name>
    <dbReference type="NCBI Taxonomy" id="2094020"/>
    <lineage>
        <taxon>Bacteria</taxon>
        <taxon>Bacillati</taxon>
        <taxon>Bacillota</taxon>
        <taxon>Bacilli</taxon>
        <taxon>Lactobacillales</taxon>
        <taxon>Carnobacteriaceae</taxon>
        <taxon>Trichococcus</taxon>
    </lineage>
</organism>
<dbReference type="AlphaFoldDB" id="A0A383TGB0"/>
<dbReference type="Proteomes" id="UP000262072">
    <property type="component" value="Unassembled WGS sequence"/>
</dbReference>
<evidence type="ECO:0000313" key="1">
    <source>
        <dbReference type="EMBL" id="SYZ78986.1"/>
    </source>
</evidence>
<accession>A0A383TGB0</accession>
<name>A0A383TGB0_9LACT</name>
<proteinExistence type="predicted"/>
<reference evidence="2" key="1">
    <citation type="submission" date="2018-05" db="EMBL/GenBank/DDBJ databases">
        <authorList>
            <person name="Strepis N."/>
        </authorList>
    </citation>
    <scope>NUCLEOTIDE SEQUENCE [LARGE SCALE GENOMIC DNA]</scope>
</reference>
<sequence>FTITNNLDSSINIYSEFQKNSYSYFKNDRVQYYMLGKFYSRLDFHRSIQFSVGTFVRSESDFGLGKVACIRKKAKFILGGNSFFRRFP</sequence>
<dbReference type="EMBL" id="UNRR01000024">
    <property type="protein sequence ID" value="SYZ78986.1"/>
    <property type="molecule type" value="Genomic_DNA"/>
</dbReference>
<feature type="non-terminal residue" evidence="1">
    <location>
        <position position="1"/>
    </location>
</feature>
<evidence type="ECO:0000313" key="2">
    <source>
        <dbReference type="Proteomes" id="UP000262072"/>
    </source>
</evidence>
<gene>
    <name evidence="1" type="ORF">TART1_1810</name>
</gene>
<protein>
    <submittedName>
        <fullName evidence="1">Uncharacterized protein</fullName>
    </submittedName>
</protein>